<proteinExistence type="predicted"/>
<dbReference type="SUPFAM" id="SSF52317">
    <property type="entry name" value="Class I glutamine amidotransferase-like"/>
    <property type="match status" value="1"/>
</dbReference>
<protein>
    <submittedName>
        <fullName evidence="1">Putative glutamine amidotransferase</fullName>
    </submittedName>
</protein>
<sequence length="263" mass="28330">MSNASRKLLIALSPRILRQVPVELGFRGKTLQYLEQSVAHWAMALDAMVVMVPTVEREGAIRRANIDIGDMVAALDGLILQGGADIDPRAYGEEPSATVGPIDVVRDRFELDLLRGFVAAGKPVFGICRGMQLINVASGGTLHQDLCTDGVTAFSHVHADAYDLHEHTLRIGEGTLLSRLYDGATAARVNSIHHQGVETLGADLVAEAWADDGVVEAIRGTGDGFLVGVQWHPEFHDARSPTLLAPDPLMQAFLDAARVRRDG</sequence>
<accession>A0A7W8D892</accession>
<dbReference type="Proteomes" id="UP000521199">
    <property type="component" value="Unassembled WGS sequence"/>
</dbReference>
<dbReference type="RefSeq" id="WP_183962382.1">
    <property type="nucleotide sequence ID" value="NZ_JACHHP010000008.1"/>
</dbReference>
<dbReference type="InterPro" id="IPR029062">
    <property type="entry name" value="Class_I_gatase-like"/>
</dbReference>
<evidence type="ECO:0000313" key="2">
    <source>
        <dbReference type="Proteomes" id="UP000521199"/>
    </source>
</evidence>
<dbReference type="CDD" id="cd01745">
    <property type="entry name" value="GATase1_2"/>
    <property type="match status" value="1"/>
</dbReference>
<dbReference type="GO" id="GO:0005829">
    <property type="term" value="C:cytosol"/>
    <property type="evidence" value="ECO:0007669"/>
    <property type="project" value="TreeGrafter"/>
</dbReference>
<keyword evidence="1" id="KW-0315">Glutamine amidotransferase</keyword>
<dbReference type="EMBL" id="JACHHP010000008">
    <property type="protein sequence ID" value="MBB5209758.1"/>
    <property type="molecule type" value="Genomic_DNA"/>
</dbReference>
<keyword evidence="2" id="KW-1185">Reference proteome</keyword>
<comment type="caution">
    <text evidence="1">The sequence shown here is derived from an EMBL/GenBank/DDBJ whole genome shotgun (WGS) entry which is preliminary data.</text>
</comment>
<dbReference type="GO" id="GO:0016740">
    <property type="term" value="F:transferase activity"/>
    <property type="evidence" value="ECO:0007669"/>
    <property type="project" value="UniProtKB-KW"/>
</dbReference>
<dbReference type="Pfam" id="PF07722">
    <property type="entry name" value="Peptidase_C26"/>
    <property type="match status" value="1"/>
</dbReference>
<name>A0A7W8D892_9GAMM</name>
<keyword evidence="1" id="KW-0808">Transferase</keyword>
<dbReference type="PROSITE" id="PS51273">
    <property type="entry name" value="GATASE_TYPE_1"/>
    <property type="match status" value="1"/>
</dbReference>
<dbReference type="InterPro" id="IPR011697">
    <property type="entry name" value="Peptidase_C26"/>
</dbReference>
<gene>
    <name evidence="1" type="ORF">HNQ52_003331</name>
</gene>
<dbReference type="GO" id="GO:0006598">
    <property type="term" value="P:polyamine catabolic process"/>
    <property type="evidence" value="ECO:0007669"/>
    <property type="project" value="TreeGrafter"/>
</dbReference>
<dbReference type="PANTHER" id="PTHR43235">
    <property type="entry name" value="GLUTAMINE AMIDOTRANSFERASE PB2B2.05-RELATED"/>
    <property type="match status" value="1"/>
</dbReference>
<dbReference type="PANTHER" id="PTHR43235:SF1">
    <property type="entry name" value="GLUTAMINE AMIDOTRANSFERASE PB2B2.05-RELATED"/>
    <property type="match status" value="1"/>
</dbReference>
<evidence type="ECO:0000313" key="1">
    <source>
        <dbReference type="EMBL" id="MBB5209758.1"/>
    </source>
</evidence>
<dbReference type="InterPro" id="IPR044668">
    <property type="entry name" value="PuuD-like"/>
</dbReference>
<dbReference type="Gene3D" id="3.40.50.880">
    <property type="match status" value="1"/>
</dbReference>
<reference evidence="1 2" key="1">
    <citation type="submission" date="2020-08" db="EMBL/GenBank/DDBJ databases">
        <title>Genomic Encyclopedia of Type Strains, Phase IV (KMG-IV): sequencing the most valuable type-strain genomes for metagenomic binning, comparative biology and taxonomic classification.</title>
        <authorList>
            <person name="Goeker M."/>
        </authorList>
    </citation>
    <scope>NUCLEOTIDE SEQUENCE [LARGE SCALE GENOMIC DNA]</scope>
    <source>
        <strain evidence="1 2">DSM 24163</strain>
    </source>
</reference>
<dbReference type="GO" id="GO:0033969">
    <property type="term" value="F:gamma-glutamyl-gamma-aminobutyrate hydrolase activity"/>
    <property type="evidence" value="ECO:0007669"/>
    <property type="project" value="TreeGrafter"/>
</dbReference>
<dbReference type="AlphaFoldDB" id="A0A7W8D892"/>
<organism evidence="1 2">
    <name type="scientific">Chiayiivirga flava</name>
    <dbReference type="NCBI Taxonomy" id="659595"/>
    <lineage>
        <taxon>Bacteria</taxon>
        <taxon>Pseudomonadati</taxon>
        <taxon>Pseudomonadota</taxon>
        <taxon>Gammaproteobacteria</taxon>
        <taxon>Lysobacterales</taxon>
        <taxon>Lysobacteraceae</taxon>
        <taxon>Chiayiivirga</taxon>
    </lineage>
</organism>